<dbReference type="Proteomes" id="UP000031599">
    <property type="component" value="Unassembled WGS sequence"/>
</dbReference>
<feature type="compositionally biased region" description="Acidic residues" evidence="1">
    <location>
        <begin position="53"/>
        <end position="69"/>
    </location>
</feature>
<evidence type="ECO:0000313" key="3">
    <source>
        <dbReference type="Proteomes" id="UP000031599"/>
    </source>
</evidence>
<comment type="caution">
    <text evidence="2">The sequence shown here is derived from an EMBL/GenBank/DDBJ whole genome shotgun (WGS) entry which is preliminary data.</text>
</comment>
<dbReference type="InterPro" id="IPR014867">
    <property type="entry name" value="Spore_coat_CotH_CotH2/3/7"/>
</dbReference>
<dbReference type="PANTHER" id="PTHR40050:SF1">
    <property type="entry name" value="INNER SPORE COAT PROTEIN H"/>
    <property type="match status" value="1"/>
</dbReference>
<evidence type="ECO:0000313" key="2">
    <source>
        <dbReference type="EMBL" id="KIG17677.1"/>
    </source>
</evidence>
<accession>A0A0C2DDA4</accession>
<evidence type="ECO:0000256" key="1">
    <source>
        <dbReference type="SAM" id="MobiDB-lite"/>
    </source>
</evidence>
<dbReference type="Pfam" id="PF08757">
    <property type="entry name" value="CotH"/>
    <property type="match status" value="1"/>
</dbReference>
<dbReference type="EMBL" id="JMCC02000021">
    <property type="protein sequence ID" value="KIG17677.1"/>
    <property type="molecule type" value="Genomic_DNA"/>
</dbReference>
<sequence>MGLAAACSDQPVTDSGTNADATSTDTSTTDTDPMQTTGPLTETGAPMETETGPTDETESDTETDTETSTDDGPLPDMGVPPDPNEEIPPPDEEGCHAIYAQDLLPTFELEIHPVVWAQLQTEWLEGQMNEDLGVNPKPYHALQEFRYGDIVIKDAEIRLRGNPTYWYPDDKLQFQIGFHTNDPDGRFLGIKRLALDAATFNRHLLRDRLAYAVMRDVGIKAPCANNARVNINGEYYGIFTSVEKVDEVFLDRNFDDPTGDLWKRANWVLKTNEETSNDDRLDAMRDAQTVEELFTYLDIEQGLRVFAAEAVLPDSDGLWAGGLNFYMYDEPIGGKFMLLPWDMDNVFERFNDEPDGEYPANPDPFVWEKPTTHGRPWYDIPLTEPVWFALYIDLIDEIVHDGYSPEKMHARIDTWSAQIHDAVFEDVNKPYSNNLYVNKVEELHEYVEARYIFVDEWLLCWKGGGVDNGQGYCELP</sequence>
<feature type="compositionally biased region" description="Low complexity" evidence="1">
    <location>
        <begin position="13"/>
        <end position="37"/>
    </location>
</feature>
<evidence type="ECO:0008006" key="4">
    <source>
        <dbReference type="Google" id="ProtNLM"/>
    </source>
</evidence>
<name>A0A0C2DDA4_9BACT</name>
<protein>
    <recommendedName>
        <fullName evidence="4">Inner spore coat protein H</fullName>
    </recommendedName>
</protein>
<feature type="region of interest" description="Disordered" evidence="1">
    <location>
        <begin position="1"/>
        <end position="89"/>
    </location>
</feature>
<gene>
    <name evidence="2" type="ORF">DB30_02952</name>
</gene>
<proteinExistence type="predicted"/>
<dbReference type="AlphaFoldDB" id="A0A0C2DDA4"/>
<dbReference type="PANTHER" id="PTHR40050">
    <property type="entry name" value="INNER SPORE COAT PROTEIN H"/>
    <property type="match status" value="1"/>
</dbReference>
<organism evidence="2 3">
    <name type="scientific">Enhygromyxa salina</name>
    <dbReference type="NCBI Taxonomy" id="215803"/>
    <lineage>
        <taxon>Bacteria</taxon>
        <taxon>Pseudomonadati</taxon>
        <taxon>Myxococcota</taxon>
        <taxon>Polyangia</taxon>
        <taxon>Nannocystales</taxon>
        <taxon>Nannocystaceae</taxon>
        <taxon>Enhygromyxa</taxon>
    </lineage>
</organism>
<reference evidence="2 3" key="1">
    <citation type="submission" date="2014-12" db="EMBL/GenBank/DDBJ databases">
        <title>Genome assembly of Enhygromyxa salina DSM 15201.</title>
        <authorList>
            <person name="Sharma G."/>
            <person name="Subramanian S."/>
        </authorList>
    </citation>
    <scope>NUCLEOTIDE SEQUENCE [LARGE SCALE GENOMIC DNA]</scope>
    <source>
        <strain evidence="2 3">DSM 15201</strain>
    </source>
</reference>